<name>A0A1M5H7W1_9BACT</name>
<reference evidence="1 2" key="1">
    <citation type="submission" date="2016-11" db="EMBL/GenBank/DDBJ databases">
        <authorList>
            <person name="Jaros S."/>
            <person name="Januszkiewicz K."/>
            <person name="Wedrychowicz H."/>
        </authorList>
    </citation>
    <scope>NUCLEOTIDE SEQUENCE [LARGE SCALE GENOMIC DNA]</scope>
    <source>
        <strain evidence="1 2">DSM 26897</strain>
    </source>
</reference>
<protein>
    <submittedName>
        <fullName evidence="1">Predicted DNA-binding transcriptional regulator YafY, contains an HTH and WYL domains</fullName>
    </submittedName>
</protein>
<dbReference type="PANTHER" id="PTHR34580">
    <property type="match status" value="1"/>
</dbReference>
<accession>A0A1M5H7W1</accession>
<dbReference type="GO" id="GO:0003677">
    <property type="term" value="F:DNA binding"/>
    <property type="evidence" value="ECO:0007669"/>
    <property type="project" value="UniProtKB-KW"/>
</dbReference>
<gene>
    <name evidence="1" type="ORF">SAMN05444008_11869</name>
</gene>
<dbReference type="AlphaFoldDB" id="A0A1M5H7W1"/>
<dbReference type="PANTHER" id="PTHR34580:SF3">
    <property type="entry name" value="PROTEIN PAFB"/>
    <property type="match status" value="1"/>
</dbReference>
<keyword evidence="2" id="KW-1185">Reference proteome</keyword>
<organism evidence="1 2">
    <name type="scientific">Cnuella takakiae</name>
    <dbReference type="NCBI Taxonomy" id="1302690"/>
    <lineage>
        <taxon>Bacteria</taxon>
        <taxon>Pseudomonadati</taxon>
        <taxon>Bacteroidota</taxon>
        <taxon>Chitinophagia</taxon>
        <taxon>Chitinophagales</taxon>
        <taxon>Chitinophagaceae</taxon>
        <taxon>Cnuella</taxon>
    </lineage>
</organism>
<dbReference type="Proteomes" id="UP000184368">
    <property type="component" value="Unassembled WGS sequence"/>
</dbReference>
<dbReference type="STRING" id="1302690.BUE76_03550"/>
<dbReference type="EMBL" id="FQUO01000018">
    <property type="protein sequence ID" value="SHG12080.1"/>
    <property type="molecule type" value="Genomic_DNA"/>
</dbReference>
<dbReference type="InterPro" id="IPR051534">
    <property type="entry name" value="CBASS_pafABC_assoc_protein"/>
</dbReference>
<evidence type="ECO:0000313" key="1">
    <source>
        <dbReference type="EMBL" id="SHG12080.1"/>
    </source>
</evidence>
<proteinExistence type="predicted"/>
<sequence length="367" mass="43647">MTNETPKLSKHTLTMSARMERLIRIYNRLRRGPVTIEIIKHWTDSVGIEVSSRQLYRDLITLQSLQIAEGENVVEFVDEKNRKTWKLEYEDGLENISQYDINSFFLLKNFAPATIVQQRRASINKFEQIIYKAFSKSKYQQFIQANELYLHRTNFFAQLYDEAEHQLIEDYIWALHNNRMIVIESVGINSANMHVTESDFPLALQPMQLVFHRGRTYMAGFNNMEKLIIFPIDRNTRFHLTNTKFNRKNLTDSFHEKMGLLFGISDPIDDQVYDIEIEYTKAYGESWMRYFWHHSQQWRQLENGNYMLHLQCSIGRELVGFLGYGLDKIKVHRPQLLKDMLVEKAQRMVDLHEQDLPIDEQEANKMY</sequence>
<keyword evidence="1" id="KW-0238">DNA-binding</keyword>
<evidence type="ECO:0000313" key="2">
    <source>
        <dbReference type="Proteomes" id="UP000184368"/>
    </source>
</evidence>